<accession>A0A0J7XTD2</accession>
<dbReference type="SUPFAM" id="SSF103473">
    <property type="entry name" value="MFS general substrate transporter"/>
    <property type="match status" value="1"/>
</dbReference>
<feature type="transmembrane region" description="Helical" evidence="6">
    <location>
        <begin position="240"/>
        <end position="262"/>
    </location>
</feature>
<evidence type="ECO:0000259" key="7">
    <source>
        <dbReference type="PROSITE" id="PS50850"/>
    </source>
</evidence>
<evidence type="ECO:0000256" key="5">
    <source>
        <dbReference type="ARBA" id="ARBA00023136"/>
    </source>
</evidence>
<dbReference type="Gene3D" id="1.20.1720.10">
    <property type="entry name" value="Multidrug resistance protein D"/>
    <property type="match status" value="1"/>
</dbReference>
<feature type="transmembrane region" description="Helical" evidence="6">
    <location>
        <begin position="269"/>
        <end position="287"/>
    </location>
</feature>
<dbReference type="EMBL" id="JACU01000005">
    <property type="protein sequence ID" value="KMS54914.1"/>
    <property type="molecule type" value="Genomic_DNA"/>
</dbReference>
<feature type="transmembrane region" description="Helical" evidence="6">
    <location>
        <begin position="332"/>
        <end position="354"/>
    </location>
</feature>
<feature type="transmembrane region" description="Helical" evidence="6">
    <location>
        <begin position="165"/>
        <end position="183"/>
    </location>
</feature>
<evidence type="ECO:0000256" key="3">
    <source>
        <dbReference type="ARBA" id="ARBA00022692"/>
    </source>
</evidence>
<dbReference type="InterPro" id="IPR011701">
    <property type="entry name" value="MFS"/>
</dbReference>
<dbReference type="PANTHER" id="PTHR42718:SF9">
    <property type="entry name" value="MAJOR FACILITATOR SUPERFAMILY MULTIDRUG TRANSPORTER MFSC"/>
    <property type="match status" value="1"/>
</dbReference>
<keyword evidence="5 6" id="KW-0472">Membrane</keyword>
<keyword evidence="2" id="KW-0813">Transport</keyword>
<feature type="transmembrane region" description="Helical" evidence="6">
    <location>
        <begin position="203"/>
        <end position="228"/>
    </location>
</feature>
<dbReference type="PATRIC" id="fig|1114963.3.peg.2386"/>
<dbReference type="PANTHER" id="PTHR42718">
    <property type="entry name" value="MAJOR FACILITATOR SUPERFAMILY MULTIDRUG TRANSPORTER MFSC"/>
    <property type="match status" value="1"/>
</dbReference>
<evidence type="ECO:0000256" key="6">
    <source>
        <dbReference type="SAM" id="Phobius"/>
    </source>
</evidence>
<feature type="transmembrane region" description="Helical" evidence="6">
    <location>
        <begin position="7"/>
        <end position="29"/>
    </location>
</feature>
<feature type="transmembrane region" description="Helical" evidence="6">
    <location>
        <begin position="41"/>
        <end position="61"/>
    </location>
</feature>
<proteinExistence type="predicted"/>
<dbReference type="InterPro" id="IPR036259">
    <property type="entry name" value="MFS_trans_sf"/>
</dbReference>
<gene>
    <name evidence="8" type="ORF">V474_17745</name>
</gene>
<feature type="transmembrane region" description="Helical" evidence="6">
    <location>
        <begin position="293"/>
        <end position="311"/>
    </location>
</feature>
<dbReference type="Pfam" id="PF07690">
    <property type="entry name" value="MFS_1"/>
    <property type="match status" value="1"/>
</dbReference>
<name>A0A0J7XTD2_9SPHN</name>
<evidence type="ECO:0000313" key="8">
    <source>
        <dbReference type="EMBL" id="KMS54914.1"/>
    </source>
</evidence>
<protein>
    <submittedName>
        <fullName evidence="8">MFS transporter</fullName>
    </submittedName>
</protein>
<dbReference type="GO" id="GO:0022857">
    <property type="term" value="F:transmembrane transporter activity"/>
    <property type="evidence" value="ECO:0007669"/>
    <property type="project" value="InterPro"/>
</dbReference>
<feature type="transmembrane region" description="Helical" evidence="6">
    <location>
        <begin position="98"/>
        <end position="119"/>
    </location>
</feature>
<keyword evidence="9" id="KW-1185">Reference proteome</keyword>
<dbReference type="OrthoDB" id="7494101at2"/>
<dbReference type="InterPro" id="IPR020846">
    <property type="entry name" value="MFS_dom"/>
</dbReference>
<dbReference type="GO" id="GO:0016020">
    <property type="term" value="C:membrane"/>
    <property type="evidence" value="ECO:0007669"/>
    <property type="project" value="UniProtKB-SubCell"/>
</dbReference>
<reference evidence="8 9" key="1">
    <citation type="journal article" date="2015" name="G3 (Bethesda)">
        <title>Insights into Ongoing Evolution of the Hexachlorocyclohexane Catabolic Pathway from Comparative Genomics of Ten Sphingomonadaceae Strains.</title>
        <authorList>
            <person name="Pearce S.L."/>
            <person name="Oakeshott J.G."/>
            <person name="Pandey G."/>
        </authorList>
    </citation>
    <scope>NUCLEOTIDE SEQUENCE [LARGE SCALE GENOMIC DNA]</scope>
    <source>
        <strain evidence="8 9">LL02</strain>
    </source>
</reference>
<comment type="caution">
    <text evidence="8">The sequence shown here is derived from an EMBL/GenBank/DDBJ whole genome shotgun (WGS) entry which is preliminary data.</text>
</comment>
<organism evidence="8 9">
    <name type="scientific">Novosphingobium barchaimii LL02</name>
    <dbReference type="NCBI Taxonomy" id="1114963"/>
    <lineage>
        <taxon>Bacteria</taxon>
        <taxon>Pseudomonadati</taxon>
        <taxon>Pseudomonadota</taxon>
        <taxon>Alphaproteobacteria</taxon>
        <taxon>Sphingomonadales</taxon>
        <taxon>Sphingomonadaceae</taxon>
        <taxon>Novosphingobium</taxon>
    </lineage>
</organism>
<evidence type="ECO:0000256" key="4">
    <source>
        <dbReference type="ARBA" id="ARBA00022989"/>
    </source>
</evidence>
<feature type="transmembrane region" description="Helical" evidence="6">
    <location>
        <begin position="73"/>
        <end position="92"/>
    </location>
</feature>
<dbReference type="AlphaFoldDB" id="A0A0J7XTD2"/>
<keyword evidence="4 6" id="KW-1133">Transmembrane helix</keyword>
<feature type="transmembrane region" description="Helical" evidence="6">
    <location>
        <begin position="131"/>
        <end position="159"/>
    </location>
</feature>
<feature type="transmembrane region" description="Helical" evidence="6">
    <location>
        <begin position="360"/>
        <end position="379"/>
    </location>
</feature>
<evidence type="ECO:0000256" key="1">
    <source>
        <dbReference type="ARBA" id="ARBA00004141"/>
    </source>
</evidence>
<dbReference type="PROSITE" id="PS50850">
    <property type="entry name" value="MFS"/>
    <property type="match status" value="1"/>
</dbReference>
<evidence type="ECO:0000256" key="2">
    <source>
        <dbReference type="ARBA" id="ARBA00022448"/>
    </source>
</evidence>
<dbReference type="Proteomes" id="UP000052268">
    <property type="component" value="Unassembled WGS sequence"/>
</dbReference>
<comment type="subcellular location">
    <subcellularLocation>
        <location evidence="1">Membrane</location>
        <topology evidence="1">Multi-pass membrane protein</topology>
    </subcellularLocation>
</comment>
<evidence type="ECO:0000313" key="9">
    <source>
        <dbReference type="Proteomes" id="UP000052268"/>
    </source>
</evidence>
<keyword evidence="3 6" id="KW-0812">Transmembrane</keyword>
<dbReference type="RefSeq" id="WP_059151621.1">
    <property type="nucleotide sequence ID" value="NZ_KQ130454.1"/>
</dbReference>
<feature type="domain" description="Major facilitator superfamily (MFS) profile" evidence="7">
    <location>
        <begin position="7"/>
        <end position="387"/>
    </location>
</feature>
<sequence>MNRGWITLGMVVGGTIVGLMGTDLVLPAVPRLPEALGGDPSRAQLVLAAYVGGSCIGLLGFGALGDRVSTARLFIGSLLATALLSLACALATSIEGLIALRTVQGVVAAGPAVFAPGVVKAMFDETRAVRAIGFLASIESLAPALAPIAGAGLLALGGWTLSFEVMAGAAVMVAALLALTGGVPQVSRRGKGSFAALVKDPVFLRYAVSHACVLGGLLVFVFGMPTVFVRVHGGTLADFIIMQLCGISTFIVAANASSGLVARLGAERVLNIGTGMAAVAALGQFAYALAGGTSALVITALFVPVNTGLGLRGPPGFFRAMMASHGDDARGSALVILFLLAAAALGTALVSPWIERGTVPVAGAALIFHVISVLCLFALPQLREEGKLNPSCAS</sequence>